<evidence type="ECO:0000256" key="2">
    <source>
        <dbReference type="ARBA" id="ARBA00022490"/>
    </source>
</evidence>
<dbReference type="KEGG" id="rlc:K227x_53950"/>
<accession>A0A517NIL0</accession>
<dbReference type="PANTHER" id="PTHR31250:SF27">
    <property type="entry name" value="IQ DOMAIN-CONTAINING PROTEIN IQM5"/>
    <property type="match status" value="1"/>
</dbReference>
<dbReference type="EMBL" id="CP036525">
    <property type="protein sequence ID" value="QDT06971.1"/>
    <property type="molecule type" value="Genomic_DNA"/>
</dbReference>
<evidence type="ECO:0000256" key="1">
    <source>
        <dbReference type="ARBA" id="ARBA00004496"/>
    </source>
</evidence>
<dbReference type="OrthoDB" id="1332052at2"/>
<comment type="subcellular location">
    <subcellularLocation>
        <location evidence="1">Cytoplasm</location>
    </subcellularLocation>
</comment>
<keyword evidence="4" id="KW-1185">Reference proteome</keyword>
<dbReference type="RefSeq" id="WP_145174355.1">
    <property type="nucleotide sequence ID" value="NZ_CP036525.1"/>
</dbReference>
<dbReference type="AlphaFoldDB" id="A0A517NIL0"/>
<dbReference type="Proteomes" id="UP000318538">
    <property type="component" value="Chromosome"/>
</dbReference>
<protein>
    <submittedName>
        <fullName evidence="3">Uncharacterized protein</fullName>
    </submittedName>
</protein>
<name>A0A517NIL0_9BACT</name>
<reference evidence="3 4" key="1">
    <citation type="submission" date="2019-02" db="EMBL/GenBank/DDBJ databases">
        <title>Deep-cultivation of Planctomycetes and their phenomic and genomic characterization uncovers novel biology.</title>
        <authorList>
            <person name="Wiegand S."/>
            <person name="Jogler M."/>
            <person name="Boedeker C."/>
            <person name="Pinto D."/>
            <person name="Vollmers J."/>
            <person name="Rivas-Marin E."/>
            <person name="Kohn T."/>
            <person name="Peeters S.H."/>
            <person name="Heuer A."/>
            <person name="Rast P."/>
            <person name="Oberbeckmann S."/>
            <person name="Bunk B."/>
            <person name="Jeske O."/>
            <person name="Meyerdierks A."/>
            <person name="Storesund J.E."/>
            <person name="Kallscheuer N."/>
            <person name="Luecker S."/>
            <person name="Lage O.M."/>
            <person name="Pohl T."/>
            <person name="Merkel B.J."/>
            <person name="Hornburger P."/>
            <person name="Mueller R.-W."/>
            <person name="Bruemmer F."/>
            <person name="Labrenz M."/>
            <person name="Spormann A.M."/>
            <person name="Op den Camp H."/>
            <person name="Overmann J."/>
            <person name="Amann R."/>
            <person name="Jetten M.S.M."/>
            <person name="Mascher T."/>
            <person name="Medema M.H."/>
            <person name="Devos D.P."/>
            <person name="Kaster A.-K."/>
            <person name="Ovreas L."/>
            <person name="Rohde M."/>
            <person name="Galperin M.Y."/>
            <person name="Jogler C."/>
        </authorList>
    </citation>
    <scope>NUCLEOTIDE SEQUENCE [LARGE SCALE GENOMIC DNA]</scope>
    <source>
        <strain evidence="3 4">K22_7</strain>
    </source>
</reference>
<gene>
    <name evidence="3" type="ORF">K227x_53950</name>
</gene>
<dbReference type="InterPro" id="IPR044159">
    <property type="entry name" value="IQM"/>
</dbReference>
<evidence type="ECO:0000313" key="3">
    <source>
        <dbReference type="EMBL" id="QDT06971.1"/>
    </source>
</evidence>
<dbReference type="PANTHER" id="PTHR31250">
    <property type="entry name" value="IQ DOMAIN-CONTAINING PROTEIN IQM3"/>
    <property type="match status" value="1"/>
</dbReference>
<keyword evidence="2" id="KW-0963">Cytoplasm</keyword>
<dbReference type="GO" id="GO:0005737">
    <property type="term" value="C:cytoplasm"/>
    <property type="evidence" value="ECO:0007669"/>
    <property type="project" value="UniProtKB-SubCell"/>
</dbReference>
<organism evidence="3 4">
    <name type="scientific">Rubripirellula lacrimiformis</name>
    <dbReference type="NCBI Taxonomy" id="1930273"/>
    <lineage>
        <taxon>Bacteria</taxon>
        <taxon>Pseudomonadati</taxon>
        <taxon>Planctomycetota</taxon>
        <taxon>Planctomycetia</taxon>
        <taxon>Pirellulales</taxon>
        <taxon>Pirellulaceae</taxon>
        <taxon>Rubripirellula</taxon>
    </lineage>
</organism>
<proteinExistence type="predicted"/>
<sequence>MLPTPATTVSANDFLYGEYCDAPVPNYGQYVEVDCAFDNHMESLVGTGVTQHKKKVWETFHRQLEQQMQVRQQATVGQPKGDPLRSLASEHYNLEKIDSRHRMGDLLLACLAKYREIQPPQPFFEWLNGLGEFGVVALLRKGFQMGQKSLRDQAEIANVAKYANWEDANISTSKVKTMIRGVAYLDEQARKRYRVIKDGALLFQASQPVDTAAMSTAESGPGWAIFVLSRHDVFYTGSHRIGRFHHSSFLEGNPVKGAGEWKVKAGRLQVVTAKSGHYRPEMQHFVTCLKKLRPLLKLHRTQVRVFKNGAECFLDAEKFLSDTRPYTVW</sequence>
<evidence type="ECO:0000313" key="4">
    <source>
        <dbReference type="Proteomes" id="UP000318538"/>
    </source>
</evidence>